<dbReference type="OrthoDB" id="190500at2"/>
<dbReference type="AlphaFoldDB" id="A0A1M6QTL8"/>
<evidence type="ECO:0000256" key="1">
    <source>
        <dbReference type="ARBA" id="ARBA00023118"/>
    </source>
</evidence>
<dbReference type="InterPro" id="IPR007522">
    <property type="entry name" value="CRISPR-assoc_prot_TM1795"/>
</dbReference>
<gene>
    <name evidence="3" type="ORF">SAMN02745912_02717</name>
</gene>
<dbReference type="InterPro" id="IPR005537">
    <property type="entry name" value="RAMP_III_fam"/>
</dbReference>
<evidence type="ECO:0000259" key="2">
    <source>
        <dbReference type="Pfam" id="PF03787"/>
    </source>
</evidence>
<dbReference type="RefSeq" id="WP_073151087.1">
    <property type="nucleotide sequence ID" value="NZ_FRAG01000038.1"/>
</dbReference>
<evidence type="ECO:0000313" key="4">
    <source>
        <dbReference type="Proteomes" id="UP000184465"/>
    </source>
</evidence>
<accession>A0A1M6QTL8</accession>
<keyword evidence="1" id="KW-0051">Antiviral defense</keyword>
<reference evidence="3 4" key="1">
    <citation type="submission" date="2016-11" db="EMBL/GenBank/DDBJ databases">
        <authorList>
            <person name="Jaros S."/>
            <person name="Januszkiewicz K."/>
            <person name="Wedrychowicz H."/>
        </authorList>
    </citation>
    <scope>NUCLEOTIDE SEQUENCE [LARGE SCALE GENOMIC DNA]</scope>
    <source>
        <strain evidence="3 4">DSM 15212</strain>
    </source>
</reference>
<dbReference type="STRING" id="1121301.SAMN02745912_02717"/>
<feature type="domain" description="CRISPR type III-associated protein" evidence="2">
    <location>
        <begin position="9"/>
        <end position="161"/>
    </location>
</feature>
<name>A0A1M6QTL8_PARC5</name>
<dbReference type="NCBIfam" id="TIGR01894">
    <property type="entry name" value="cas_TM1795_cmr1"/>
    <property type="match status" value="1"/>
</dbReference>
<protein>
    <submittedName>
        <fullName evidence="3">CRISPR-associated protein Cmr1</fullName>
    </submittedName>
</protein>
<dbReference type="Proteomes" id="UP000184465">
    <property type="component" value="Unassembled WGS sequence"/>
</dbReference>
<keyword evidence="4" id="KW-1185">Reference proteome</keyword>
<dbReference type="EMBL" id="FRAG01000038">
    <property type="protein sequence ID" value="SHK23377.1"/>
    <property type="molecule type" value="Genomic_DNA"/>
</dbReference>
<dbReference type="GO" id="GO:0051607">
    <property type="term" value="P:defense response to virus"/>
    <property type="evidence" value="ECO:0007669"/>
    <property type="project" value="UniProtKB-KW"/>
</dbReference>
<organism evidence="3 4">
    <name type="scientific">Paramaledivibacter caminithermalis (strain DSM 15212 / CIP 107654 / DViRD3)</name>
    <name type="common">Clostridium caminithermale</name>
    <dbReference type="NCBI Taxonomy" id="1121301"/>
    <lineage>
        <taxon>Bacteria</taxon>
        <taxon>Bacillati</taxon>
        <taxon>Bacillota</taxon>
        <taxon>Clostridia</taxon>
        <taxon>Peptostreptococcales</taxon>
        <taxon>Caminicellaceae</taxon>
        <taxon>Paramaledivibacter</taxon>
    </lineage>
</organism>
<dbReference type="Pfam" id="PF03787">
    <property type="entry name" value="RAMPs"/>
    <property type="match status" value="1"/>
</dbReference>
<evidence type="ECO:0000313" key="3">
    <source>
        <dbReference type="EMBL" id="SHK23377.1"/>
    </source>
</evidence>
<proteinExistence type="predicted"/>
<sequence>MTKERVLEISSVTPMLSHGADNKSPEIRIPEFKSAMRFWWRALSYFKSNGDKNFDYLKKMKSLEGKIFGDAKENASPISMKFKKLDKKFRTSKATKIIGEYDYNIKGFKAVEFKMSLALKYPQVLREIENWDFDKYYSLLEIVSVLGGIGQRARRGYGAFKIEDSDIYSNISLEYLKEKINGIFGEIYEVEESNYIKEENVIRRKKDYIPYCEFPFVEEIFIGKKEIEFDDYEKNMKKGIGKNFDADKFFEKNKYKFKRVNRYACPVYISACYKEETNKIIPVITILNNTHISKSKEYKEYRKYVLNIVGECIK</sequence>